<organism evidence="1 2">
    <name type="scientific">Alligator mississippiensis</name>
    <name type="common">American alligator</name>
    <dbReference type="NCBI Taxonomy" id="8496"/>
    <lineage>
        <taxon>Eukaryota</taxon>
        <taxon>Metazoa</taxon>
        <taxon>Chordata</taxon>
        <taxon>Craniata</taxon>
        <taxon>Vertebrata</taxon>
        <taxon>Euteleostomi</taxon>
        <taxon>Archelosauria</taxon>
        <taxon>Archosauria</taxon>
        <taxon>Crocodylia</taxon>
        <taxon>Alligatoridae</taxon>
        <taxon>Alligatorinae</taxon>
        <taxon>Alligator</taxon>
    </lineage>
</organism>
<proteinExistence type="predicted"/>
<reference evidence="1 2" key="1">
    <citation type="journal article" date="2012" name="Genome Biol.">
        <title>Sequencing three crocodilian genomes to illuminate the evolution of archosaurs and amniotes.</title>
        <authorList>
            <person name="St John J.A."/>
            <person name="Braun E.L."/>
            <person name="Isberg S.R."/>
            <person name="Miles L.G."/>
            <person name="Chong A.Y."/>
            <person name="Gongora J."/>
            <person name="Dalzell P."/>
            <person name="Moran C."/>
            <person name="Bed'hom B."/>
            <person name="Abzhanov A."/>
            <person name="Burgess S.C."/>
            <person name="Cooksey A.M."/>
            <person name="Castoe T.A."/>
            <person name="Crawford N.G."/>
            <person name="Densmore L.D."/>
            <person name="Drew J.C."/>
            <person name="Edwards S.V."/>
            <person name="Faircloth B.C."/>
            <person name="Fujita M.K."/>
            <person name="Greenwold M.J."/>
            <person name="Hoffmann F.G."/>
            <person name="Howard J.M."/>
            <person name="Iguchi T."/>
            <person name="Janes D.E."/>
            <person name="Khan S.Y."/>
            <person name="Kohno S."/>
            <person name="de Koning A.J."/>
            <person name="Lance S.L."/>
            <person name="McCarthy F.M."/>
            <person name="McCormack J.E."/>
            <person name="Merchant M.E."/>
            <person name="Peterson D.G."/>
            <person name="Pollock D.D."/>
            <person name="Pourmand N."/>
            <person name="Raney B.J."/>
            <person name="Roessler K.A."/>
            <person name="Sanford J.R."/>
            <person name="Sawyer R.H."/>
            <person name="Schmidt C.J."/>
            <person name="Triplett E.W."/>
            <person name="Tuberville T.D."/>
            <person name="Venegas-Anaya M."/>
            <person name="Howard J.T."/>
            <person name="Jarvis E.D."/>
            <person name="Guillette L.J.Jr."/>
            <person name="Glenn T.C."/>
            <person name="Green R.E."/>
            <person name="Ray D.A."/>
        </authorList>
    </citation>
    <scope>NUCLEOTIDE SEQUENCE [LARGE SCALE GENOMIC DNA]</scope>
    <source>
        <strain evidence="1">KSC_2009_1</strain>
    </source>
</reference>
<dbReference type="AlphaFoldDB" id="A0A151MM46"/>
<evidence type="ECO:0000313" key="1">
    <source>
        <dbReference type="EMBL" id="KYO25596.1"/>
    </source>
</evidence>
<comment type="caution">
    <text evidence="1">The sequence shown here is derived from an EMBL/GenBank/DDBJ whole genome shotgun (WGS) entry which is preliminary data.</text>
</comment>
<name>A0A151MM46_ALLMI</name>
<evidence type="ECO:0000313" key="2">
    <source>
        <dbReference type="Proteomes" id="UP000050525"/>
    </source>
</evidence>
<keyword evidence="2" id="KW-1185">Reference proteome</keyword>
<dbReference type="EMBL" id="AKHW03005724">
    <property type="protein sequence ID" value="KYO25596.1"/>
    <property type="molecule type" value="Genomic_DNA"/>
</dbReference>
<dbReference type="Proteomes" id="UP000050525">
    <property type="component" value="Unassembled WGS sequence"/>
</dbReference>
<sequence>MVLHGLDWPAKAGRVLTMHLSPDQDGDQLERRCAKGISHQTDPVTPFDQGPGFLVCICALYTGSLSPYVASELNTSPVARLLNDMFALRQ</sequence>
<gene>
    <name evidence="1" type="ORF">Y1Q_0013762</name>
</gene>
<protein>
    <submittedName>
        <fullName evidence="1">Uncharacterized protein</fullName>
    </submittedName>
</protein>
<accession>A0A151MM46</accession>